<gene>
    <name evidence="1" type="ORF">NHX12_018016</name>
</gene>
<accession>A0A9Q0IY82</accession>
<dbReference type="AlphaFoldDB" id="A0A9Q0IY82"/>
<dbReference type="OrthoDB" id="27187at2759"/>
<dbReference type="GO" id="GO:0007076">
    <property type="term" value="P:mitotic chromosome condensation"/>
    <property type="evidence" value="ECO:0007669"/>
    <property type="project" value="InterPro"/>
</dbReference>
<dbReference type="GO" id="GO:0005737">
    <property type="term" value="C:cytoplasm"/>
    <property type="evidence" value="ECO:0007669"/>
    <property type="project" value="TreeGrafter"/>
</dbReference>
<dbReference type="EMBL" id="JANIIK010000034">
    <property type="protein sequence ID" value="KAJ3614443.1"/>
    <property type="molecule type" value="Genomic_DNA"/>
</dbReference>
<reference evidence="1" key="1">
    <citation type="submission" date="2022-07" db="EMBL/GenBank/DDBJ databases">
        <title>Chromosome-level genome of Muraenolepis orangiensis.</title>
        <authorList>
            <person name="Kim J."/>
        </authorList>
    </citation>
    <scope>NUCLEOTIDE SEQUENCE</scope>
    <source>
        <strain evidence="1">KU_S4_2022</strain>
        <tissue evidence="1">Muscle</tissue>
    </source>
</reference>
<dbReference type="InterPro" id="IPR027165">
    <property type="entry name" value="CND3"/>
</dbReference>
<sequence>SPPVGDGGGAYLLILKSDSNTEVRRAVLSCIAMLPSTLPKVLKHSLDIKGSQGDQHLDGDVVELLHRLNVENCSQIALDVLRAIFTNMSVEHLL</sequence>
<dbReference type="Proteomes" id="UP001148018">
    <property type="component" value="Unassembled WGS sequence"/>
</dbReference>
<organism evidence="1 2">
    <name type="scientific">Muraenolepis orangiensis</name>
    <name type="common">Patagonian moray cod</name>
    <dbReference type="NCBI Taxonomy" id="630683"/>
    <lineage>
        <taxon>Eukaryota</taxon>
        <taxon>Metazoa</taxon>
        <taxon>Chordata</taxon>
        <taxon>Craniata</taxon>
        <taxon>Vertebrata</taxon>
        <taxon>Euteleostomi</taxon>
        <taxon>Actinopterygii</taxon>
        <taxon>Neopterygii</taxon>
        <taxon>Teleostei</taxon>
        <taxon>Neoteleostei</taxon>
        <taxon>Acanthomorphata</taxon>
        <taxon>Zeiogadaria</taxon>
        <taxon>Gadariae</taxon>
        <taxon>Gadiformes</taxon>
        <taxon>Muraenolepidoidei</taxon>
        <taxon>Muraenolepididae</taxon>
        <taxon>Muraenolepis</taxon>
    </lineage>
</organism>
<dbReference type="PANTHER" id="PTHR14418">
    <property type="entry name" value="CONDENSIN COMPLEX SUBUNIT 3-RELATED"/>
    <property type="match status" value="1"/>
</dbReference>
<feature type="non-terminal residue" evidence="1">
    <location>
        <position position="94"/>
    </location>
</feature>
<dbReference type="GO" id="GO:0000793">
    <property type="term" value="C:condensed chromosome"/>
    <property type="evidence" value="ECO:0007669"/>
    <property type="project" value="TreeGrafter"/>
</dbReference>
<keyword evidence="2" id="KW-1185">Reference proteome</keyword>
<name>A0A9Q0IY82_9TELE</name>
<protein>
    <submittedName>
        <fullName evidence="1">Uncharacterized protein</fullName>
    </submittedName>
</protein>
<comment type="caution">
    <text evidence="1">The sequence shown here is derived from an EMBL/GenBank/DDBJ whole genome shotgun (WGS) entry which is preliminary data.</text>
</comment>
<dbReference type="GO" id="GO:0000796">
    <property type="term" value="C:condensin complex"/>
    <property type="evidence" value="ECO:0007669"/>
    <property type="project" value="InterPro"/>
</dbReference>
<proteinExistence type="predicted"/>
<dbReference type="PANTHER" id="PTHR14418:SF5">
    <property type="entry name" value="CONDENSIN COMPLEX SUBUNIT 3"/>
    <property type="match status" value="1"/>
</dbReference>
<evidence type="ECO:0000313" key="2">
    <source>
        <dbReference type="Proteomes" id="UP001148018"/>
    </source>
</evidence>
<evidence type="ECO:0000313" key="1">
    <source>
        <dbReference type="EMBL" id="KAJ3614443.1"/>
    </source>
</evidence>